<keyword evidence="2" id="KW-0547">Nucleotide-binding</keyword>
<accession>A0A9Q1KY91</accession>
<dbReference type="Pfam" id="PF18052">
    <property type="entry name" value="Rx_N"/>
    <property type="match status" value="1"/>
</dbReference>
<comment type="caution">
    <text evidence="6">The sequence shown here is derived from an EMBL/GenBank/DDBJ whole genome shotgun (WGS) entry which is preliminary data.</text>
</comment>
<keyword evidence="3" id="KW-0611">Plant defense</keyword>
<dbReference type="InterPro" id="IPR056789">
    <property type="entry name" value="LRR_R13L1-DRL21"/>
</dbReference>
<keyword evidence="7" id="KW-1185">Reference proteome</keyword>
<sequence>MESIAADLAKDSVQPLLKAIVASIGKERALAWAFKDDLKDLEKKLTMLNYLLSGNGSEFGSPEFENPMLRKWVKKVADVAYRAEDVVDEYAYEVLKRKLALRDMASMQPLLRFKTRVRFFCFSGSSNPVLLRFRMAHKAKSLKESIAEPENFTMKAVNNLLVLSLACVYLEELPDLIGKPGGSGILTCLRTLPTIDASAGYWGGRLSEIQFLSKLEGRLSMIGLEQVEIEEAKKADLGKKENIKDLQLGWFDDNCNVENKTMELTMEIPSP</sequence>
<name>A0A9Q1KY91_9CARY</name>
<dbReference type="EMBL" id="JAKOGI010000013">
    <property type="protein sequence ID" value="KAJ8450752.1"/>
    <property type="molecule type" value="Genomic_DNA"/>
</dbReference>
<feature type="domain" description="R13L1/DRL21-like LRR repeat region" evidence="5">
    <location>
        <begin position="206"/>
        <end position="260"/>
    </location>
</feature>
<protein>
    <recommendedName>
        <fullName evidence="8">Rx N-terminal domain-containing protein</fullName>
    </recommendedName>
</protein>
<dbReference type="Pfam" id="PF25019">
    <property type="entry name" value="LRR_R13L1-DRL21"/>
    <property type="match status" value="1"/>
</dbReference>
<dbReference type="InterPro" id="IPR041118">
    <property type="entry name" value="Rx_N"/>
</dbReference>
<evidence type="ECO:0000313" key="7">
    <source>
        <dbReference type="Proteomes" id="UP001153076"/>
    </source>
</evidence>
<dbReference type="OrthoDB" id="2018467at2759"/>
<evidence type="ECO:0000259" key="4">
    <source>
        <dbReference type="Pfam" id="PF18052"/>
    </source>
</evidence>
<dbReference type="GO" id="GO:0000166">
    <property type="term" value="F:nucleotide binding"/>
    <property type="evidence" value="ECO:0007669"/>
    <property type="project" value="UniProtKB-KW"/>
</dbReference>
<organism evidence="6 7">
    <name type="scientific">Carnegiea gigantea</name>
    <dbReference type="NCBI Taxonomy" id="171969"/>
    <lineage>
        <taxon>Eukaryota</taxon>
        <taxon>Viridiplantae</taxon>
        <taxon>Streptophyta</taxon>
        <taxon>Embryophyta</taxon>
        <taxon>Tracheophyta</taxon>
        <taxon>Spermatophyta</taxon>
        <taxon>Magnoliopsida</taxon>
        <taxon>eudicotyledons</taxon>
        <taxon>Gunneridae</taxon>
        <taxon>Pentapetalae</taxon>
        <taxon>Caryophyllales</taxon>
        <taxon>Cactineae</taxon>
        <taxon>Cactaceae</taxon>
        <taxon>Cactoideae</taxon>
        <taxon>Echinocereeae</taxon>
        <taxon>Carnegiea</taxon>
    </lineage>
</organism>
<keyword evidence="1" id="KW-0677">Repeat</keyword>
<dbReference type="Proteomes" id="UP001153076">
    <property type="component" value="Unassembled WGS sequence"/>
</dbReference>
<evidence type="ECO:0000259" key="5">
    <source>
        <dbReference type="Pfam" id="PF25019"/>
    </source>
</evidence>
<dbReference type="Gene3D" id="1.20.5.4130">
    <property type="match status" value="1"/>
</dbReference>
<evidence type="ECO:0000256" key="1">
    <source>
        <dbReference type="ARBA" id="ARBA00022737"/>
    </source>
</evidence>
<gene>
    <name evidence="6" type="ORF">Cgig2_021224</name>
</gene>
<dbReference type="AlphaFoldDB" id="A0A9Q1KY91"/>
<reference evidence="6" key="1">
    <citation type="submission" date="2022-04" db="EMBL/GenBank/DDBJ databases">
        <title>Carnegiea gigantea Genome sequencing and assembly v2.</title>
        <authorList>
            <person name="Copetti D."/>
            <person name="Sanderson M.J."/>
            <person name="Burquez A."/>
            <person name="Wojciechowski M.F."/>
        </authorList>
    </citation>
    <scope>NUCLEOTIDE SEQUENCE</scope>
    <source>
        <strain evidence="6">SGP5-SGP5p</strain>
        <tissue evidence="6">Aerial part</tissue>
    </source>
</reference>
<evidence type="ECO:0000256" key="2">
    <source>
        <dbReference type="ARBA" id="ARBA00022741"/>
    </source>
</evidence>
<evidence type="ECO:0000256" key="3">
    <source>
        <dbReference type="ARBA" id="ARBA00022821"/>
    </source>
</evidence>
<evidence type="ECO:0000313" key="6">
    <source>
        <dbReference type="EMBL" id="KAJ8450752.1"/>
    </source>
</evidence>
<proteinExistence type="predicted"/>
<evidence type="ECO:0008006" key="8">
    <source>
        <dbReference type="Google" id="ProtNLM"/>
    </source>
</evidence>
<dbReference type="GO" id="GO:0006952">
    <property type="term" value="P:defense response"/>
    <property type="evidence" value="ECO:0007669"/>
    <property type="project" value="UniProtKB-KW"/>
</dbReference>
<feature type="domain" description="Disease resistance N-terminal" evidence="4">
    <location>
        <begin position="13"/>
        <end position="105"/>
    </location>
</feature>